<keyword evidence="2" id="KW-1185">Reference proteome</keyword>
<organism evidence="1 2">
    <name type="scientific">Puccinia striiformis</name>
    <dbReference type="NCBI Taxonomy" id="27350"/>
    <lineage>
        <taxon>Eukaryota</taxon>
        <taxon>Fungi</taxon>
        <taxon>Dikarya</taxon>
        <taxon>Basidiomycota</taxon>
        <taxon>Pucciniomycotina</taxon>
        <taxon>Pucciniomycetes</taxon>
        <taxon>Pucciniales</taxon>
        <taxon>Pucciniaceae</taxon>
        <taxon>Puccinia</taxon>
    </lineage>
</organism>
<reference evidence="2" key="2">
    <citation type="journal article" date="2018" name="BMC Genomics">
        <title>Genomic insights into host adaptation between the wheat stripe rust pathogen (Puccinia striiformis f. sp. tritici) and the barley stripe rust pathogen (Puccinia striiformis f. sp. hordei).</title>
        <authorList>
            <person name="Xia C."/>
            <person name="Wang M."/>
            <person name="Yin C."/>
            <person name="Cornejo O.E."/>
            <person name="Hulbert S.H."/>
            <person name="Chen X."/>
        </authorList>
    </citation>
    <scope>NUCLEOTIDE SEQUENCE [LARGE SCALE GENOMIC DNA]</scope>
    <source>
        <strain evidence="2">93TX-2</strain>
    </source>
</reference>
<evidence type="ECO:0000313" key="2">
    <source>
        <dbReference type="Proteomes" id="UP000238274"/>
    </source>
</evidence>
<sequence>MVQCSDSPSVPYLLYYYSMCESQSPKLVLAGGASRSRILIFYFEPSLRQSPAVQDQQKL</sequence>
<name>A0A2S4VJ63_9BASI</name>
<evidence type="ECO:0000313" key="1">
    <source>
        <dbReference type="EMBL" id="POW09594.1"/>
    </source>
</evidence>
<accession>A0A2S4VJ63</accession>
<gene>
    <name evidence="1" type="ORF">PSHT_09078</name>
</gene>
<reference evidence="1 2" key="1">
    <citation type="submission" date="2017-12" db="EMBL/GenBank/DDBJ databases">
        <title>Gene loss provides genomic basis for host adaptation in cereal stripe rust fungi.</title>
        <authorList>
            <person name="Xia C."/>
        </authorList>
    </citation>
    <scope>NUCLEOTIDE SEQUENCE [LARGE SCALE GENOMIC DNA]</scope>
    <source>
        <strain evidence="1 2">93TX-2</strain>
    </source>
</reference>
<dbReference type="Proteomes" id="UP000238274">
    <property type="component" value="Unassembled WGS sequence"/>
</dbReference>
<dbReference type="EMBL" id="PKSM01000126">
    <property type="protein sequence ID" value="POW09594.1"/>
    <property type="molecule type" value="Genomic_DNA"/>
</dbReference>
<protein>
    <submittedName>
        <fullName evidence="1">Uncharacterized protein</fullName>
    </submittedName>
</protein>
<dbReference type="AlphaFoldDB" id="A0A2S4VJ63"/>
<proteinExistence type="predicted"/>
<comment type="caution">
    <text evidence="1">The sequence shown here is derived from an EMBL/GenBank/DDBJ whole genome shotgun (WGS) entry which is preliminary data.</text>
</comment>
<dbReference type="VEuPathDB" id="FungiDB:PSHT_09078"/>
<reference evidence="2" key="3">
    <citation type="journal article" date="2018" name="Mol. Plant Microbe Interact.">
        <title>Genome sequence resources for the wheat stripe rust pathogen (Puccinia striiformis f. sp. tritici) and the barley stripe rust pathogen (Puccinia striiformis f. sp. hordei).</title>
        <authorList>
            <person name="Xia C."/>
            <person name="Wang M."/>
            <person name="Yin C."/>
            <person name="Cornejo O.E."/>
            <person name="Hulbert S.H."/>
            <person name="Chen X."/>
        </authorList>
    </citation>
    <scope>NUCLEOTIDE SEQUENCE [LARGE SCALE GENOMIC DNA]</scope>
    <source>
        <strain evidence="2">93TX-2</strain>
    </source>
</reference>